<reference evidence="1 2" key="1">
    <citation type="submission" date="2013-06" db="EMBL/GenBank/DDBJ databases">
        <title>Complete genome sequence of Paenibacillus mucilaginosus K02.</title>
        <authorList>
            <person name="Xiao B."/>
            <person name="Sun L."/>
            <person name="Xiao L."/>
            <person name="Lian B."/>
        </authorList>
    </citation>
    <scope>NUCLEOTIDE SEQUENCE [LARGE SCALE GENOMIC DNA]</scope>
    <source>
        <strain evidence="1 2">K02</strain>
    </source>
</reference>
<accession>I0BE14</accession>
<dbReference type="AlphaFoldDB" id="I0BE14"/>
<dbReference type="Proteomes" id="UP000007392">
    <property type="component" value="Chromosome"/>
</dbReference>
<dbReference type="PATRIC" id="fig|997761.3.peg.1513"/>
<dbReference type="KEGG" id="pmw:B2K_07725"/>
<evidence type="ECO:0000313" key="1">
    <source>
        <dbReference type="EMBL" id="AFH60611.1"/>
    </source>
</evidence>
<dbReference type="OrthoDB" id="3078218at2"/>
<dbReference type="InterPro" id="IPR006490">
    <property type="entry name" value="Maj_tail_phi13"/>
</dbReference>
<organism evidence="1 2">
    <name type="scientific">Paenibacillus mucilaginosus K02</name>
    <dbReference type="NCBI Taxonomy" id="997761"/>
    <lineage>
        <taxon>Bacteria</taxon>
        <taxon>Bacillati</taxon>
        <taxon>Bacillota</taxon>
        <taxon>Bacilli</taxon>
        <taxon>Bacillales</taxon>
        <taxon>Paenibacillaceae</taxon>
        <taxon>Paenibacillus</taxon>
    </lineage>
</organism>
<sequence>MAGVRIGLRDLHYAKLLSDNSSGALYAAPQKIAGAISAKVTPSSTTETLYADDGAAETATALGEIAVELNVKDLTLQQLADLLGRTVVNGIMVSKDTDTAPYFAIGFRSIKSNGKFRYKWLFKGRFSLPAEEYKTQGDKPEFQTPVISGVFVKREFDGWWEVTGDEDEPGFTLGDTWFNKVFEAGDSDSSVLPVFVSANQVVFQYEKRMV</sequence>
<dbReference type="NCBIfam" id="TIGR01603">
    <property type="entry name" value="maj_tail_phi13"/>
    <property type="match status" value="1"/>
</dbReference>
<gene>
    <name evidence="1" type="ORF">B2K_07725</name>
</gene>
<dbReference type="EMBL" id="CP003422">
    <property type="protein sequence ID" value="AFH60611.1"/>
    <property type="molecule type" value="Genomic_DNA"/>
</dbReference>
<name>I0BE14_9BACL</name>
<protein>
    <submittedName>
        <fullName evidence="1">Major tail protein</fullName>
    </submittedName>
</protein>
<dbReference type="RefSeq" id="WP_014649887.1">
    <property type="nucleotide sequence ID" value="NC_017672.3"/>
</dbReference>
<evidence type="ECO:0000313" key="2">
    <source>
        <dbReference type="Proteomes" id="UP000007392"/>
    </source>
</evidence>
<dbReference type="HOGENOM" id="CLU_080118_1_1_9"/>
<proteinExistence type="predicted"/>